<reference evidence="1" key="1">
    <citation type="submission" date="2018-05" db="EMBL/GenBank/DDBJ databases">
        <authorList>
            <person name="Lanie J.A."/>
            <person name="Ng W.-L."/>
            <person name="Kazmierczak K.M."/>
            <person name="Andrzejewski T.M."/>
            <person name="Davidsen T.M."/>
            <person name="Wayne K.J."/>
            <person name="Tettelin H."/>
            <person name="Glass J.I."/>
            <person name="Rusch D."/>
            <person name="Podicherti R."/>
            <person name="Tsui H.-C.T."/>
            <person name="Winkler M.E."/>
        </authorList>
    </citation>
    <scope>NUCLEOTIDE SEQUENCE</scope>
</reference>
<dbReference type="EMBL" id="UINC01144965">
    <property type="protein sequence ID" value="SVD34805.1"/>
    <property type="molecule type" value="Genomic_DNA"/>
</dbReference>
<gene>
    <name evidence="1" type="ORF">METZ01_LOCUS387659</name>
</gene>
<protein>
    <submittedName>
        <fullName evidence="1">Uncharacterized protein</fullName>
    </submittedName>
</protein>
<feature type="non-terminal residue" evidence="1">
    <location>
        <position position="43"/>
    </location>
</feature>
<accession>A0A382ULS9</accession>
<dbReference type="AlphaFoldDB" id="A0A382ULS9"/>
<evidence type="ECO:0000313" key="1">
    <source>
        <dbReference type="EMBL" id="SVD34805.1"/>
    </source>
</evidence>
<proteinExistence type="predicted"/>
<sequence length="43" mass="5329">MPVESQMTRIYYELIIRRQNNYTFGMVCLRKHIYRIYTVDLIS</sequence>
<organism evidence="1">
    <name type="scientific">marine metagenome</name>
    <dbReference type="NCBI Taxonomy" id="408172"/>
    <lineage>
        <taxon>unclassified sequences</taxon>
        <taxon>metagenomes</taxon>
        <taxon>ecological metagenomes</taxon>
    </lineage>
</organism>
<name>A0A382ULS9_9ZZZZ</name>